<feature type="transmembrane region" description="Helical" evidence="6">
    <location>
        <begin position="200"/>
        <end position="223"/>
    </location>
</feature>
<protein>
    <recommendedName>
        <fullName evidence="10">Serine incorporator</fullName>
    </recommendedName>
</protein>
<keyword evidence="4 6" id="KW-1133">Transmembrane helix</keyword>
<evidence type="ECO:0000256" key="5">
    <source>
        <dbReference type="ARBA" id="ARBA00023136"/>
    </source>
</evidence>
<keyword evidence="5 6" id="KW-0472">Membrane</keyword>
<organism evidence="8 9">
    <name type="scientific">Didymodactylos carnosus</name>
    <dbReference type="NCBI Taxonomy" id="1234261"/>
    <lineage>
        <taxon>Eukaryota</taxon>
        <taxon>Metazoa</taxon>
        <taxon>Spiralia</taxon>
        <taxon>Gnathifera</taxon>
        <taxon>Rotifera</taxon>
        <taxon>Eurotatoria</taxon>
        <taxon>Bdelloidea</taxon>
        <taxon>Philodinida</taxon>
        <taxon>Philodinidae</taxon>
        <taxon>Didymodactylos</taxon>
    </lineage>
</organism>
<comment type="caution">
    <text evidence="8">The sequence shown here is derived from an EMBL/GenBank/DDBJ whole genome shotgun (WGS) entry which is preliminary data.</text>
</comment>
<name>A0A8S2JFA9_9BILA</name>
<evidence type="ECO:0000313" key="9">
    <source>
        <dbReference type="Proteomes" id="UP000682733"/>
    </source>
</evidence>
<accession>A0A8S2JFA9</accession>
<feature type="transmembrane region" description="Helical" evidence="6">
    <location>
        <begin position="94"/>
        <end position="114"/>
    </location>
</feature>
<feature type="transmembrane region" description="Helical" evidence="6">
    <location>
        <begin position="235"/>
        <end position="254"/>
    </location>
</feature>
<dbReference type="PANTHER" id="PTHR10383">
    <property type="entry name" value="SERINE INCORPORATOR"/>
    <property type="match status" value="1"/>
</dbReference>
<evidence type="ECO:0000256" key="6">
    <source>
        <dbReference type="SAM" id="Phobius"/>
    </source>
</evidence>
<evidence type="ECO:0000256" key="2">
    <source>
        <dbReference type="ARBA" id="ARBA00006665"/>
    </source>
</evidence>
<evidence type="ECO:0000313" key="8">
    <source>
        <dbReference type="EMBL" id="CAF3802846.1"/>
    </source>
</evidence>
<dbReference type="GO" id="GO:0016020">
    <property type="term" value="C:membrane"/>
    <property type="evidence" value="ECO:0007669"/>
    <property type="project" value="UniProtKB-SubCell"/>
</dbReference>
<proteinExistence type="inferred from homology"/>
<comment type="similarity">
    <text evidence="2">Belongs to the TDE1 family.</text>
</comment>
<dbReference type="PANTHER" id="PTHR10383:SF9">
    <property type="entry name" value="SERINE INCORPORATOR, ISOFORM F"/>
    <property type="match status" value="1"/>
</dbReference>
<feature type="transmembrane region" description="Helical" evidence="6">
    <location>
        <begin position="160"/>
        <end position="180"/>
    </location>
</feature>
<dbReference type="Proteomes" id="UP000682733">
    <property type="component" value="Unassembled WGS sequence"/>
</dbReference>
<sequence>MGLCLGSIGSSIACCFGQAACSLCCSSLPACKNSTSTRIVYGIFLLLGLITSCIMLSPGLESTLTKIPALCTNSSFKNIIMTPIDCKKMVGYLAVYRLSFGMTLFFVVFTLLMIKVKSSSDFRSKIQNGFWAFKFLLLVGLIASAFFIPNGSFAQTWMIFGMIGGFLFIIVQLILSIDFVHTWNEAWVEQVDNGSRKHGIGLLFFTFFFYSLSLVGIILFYIYYAHDKKICQLHVFFISFNMILCVIISIISILPCIREYNASIGLLQSSFVTAYVTYYTWSAMSNNPNHLCNPSLRSIIHNNQTSPTTDGVQKAFDPITILGLVMFFLCLLYSILTTSNNNRARKLFLSPSSSDSIILDDSQLLNSTTDVRIKAGDNDGQRVYDDETTAVSYNYSLFHFMFALATLTFVRLTIMLLQCGLRLHQVGYVFYFIFGRV</sequence>
<feature type="transmembrane region" description="Helical" evidence="6">
    <location>
        <begin position="260"/>
        <end position="281"/>
    </location>
</feature>
<dbReference type="EMBL" id="CAJNOK010007446">
    <property type="protein sequence ID" value="CAF1034492.1"/>
    <property type="molecule type" value="Genomic_DNA"/>
</dbReference>
<gene>
    <name evidence="7" type="ORF">OVA965_LOCUS16161</name>
    <name evidence="8" type="ORF">TMI583_LOCUS16171</name>
</gene>
<feature type="transmembrane region" description="Helical" evidence="6">
    <location>
        <begin position="38"/>
        <end position="57"/>
    </location>
</feature>
<evidence type="ECO:0000256" key="4">
    <source>
        <dbReference type="ARBA" id="ARBA00022989"/>
    </source>
</evidence>
<evidence type="ECO:0008006" key="10">
    <source>
        <dbReference type="Google" id="ProtNLM"/>
    </source>
</evidence>
<dbReference type="AlphaFoldDB" id="A0A8S2JFA9"/>
<dbReference type="InterPro" id="IPR005016">
    <property type="entry name" value="TDE1/TMS"/>
</dbReference>
<dbReference type="EMBL" id="CAJOBA010007459">
    <property type="protein sequence ID" value="CAF3802846.1"/>
    <property type="molecule type" value="Genomic_DNA"/>
</dbReference>
<dbReference type="Pfam" id="PF03348">
    <property type="entry name" value="Serinc"/>
    <property type="match status" value="1"/>
</dbReference>
<comment type="subcellular location">
    <subcellularLocation>
        <location evidence="1">Membrane</location>
        <topology evidence="1">Multi-pass membrane protein</topology>
    </subcellularLocation>
</comment>
<dbReference type="Proteomes" id="UP000677228">
    <property type="component" value="Unassembled WGS sequence"/>
</dbReference>
<evidence type="ECO:0000256" key="1">
    <source>
        <dbReference type="ARBA" id="ARBA00004141"/>
    </source>
</evidence>
<evidence type="ECO:0000313" key="7">
    <source>
        <dbReference type="EMBL" id="CAF1034492.1"/>
    </source>
</evidence>
<evidence type="ECO:0000256" key="3">
    <source>
        <dbReference type="ARBA" id="ARBA00022692"/>
    </source>
</evidence>
<feature type="transmembrane region" description="Helical" evidence="6">
    <location>
        <begin position="129"/>
        <end position="148"/>
    </location>
</feature>
<feature type="transmembrane region" description="Helical" evidence="6">
    <location>
        <begin position="319"/>
        <end position="336"/>
    </location>
</feature>
<keyword evidence="3 6" id="KW-0812">Transmembrane</keyword>
<feature type="transmembrane region" description="Helical" evidence="6">
    <location>
        <begin position="397"/>
        <end position="417"/>
    </location>
</feature>
<reference evidence="8" key="1">
    <citation type="submission" date="2021-02" db="EMBL/GenBank/DDBJ databases">
        <authorList>
            <person name="Nowell W R."/>
        </authorList>
    </citation>
    <scope>NUCLEOTIDE SEQUENCE</scope>
</reference>